<dbReference type="EMBL" id="JACGCI010000044">
    <property type="protein sequence ID" value="KAF6752511.1"/>
    <property type="molecule type" value="Genomic_DNA"/>
</dbReference>
<organism evidence="2 3">
    <name type="scientific">Ephemerocybe angulata</name>
    <dbReference type="NCBI Taxonomy" id="980116"/>
    <lineage>
        <taxon>Eukaryota</taxon>
        <taxon>Fungi</taxon>
        <taxon>Dikarya</taxon>
        <taxon>Basidiomycota</taxon>
        <taxon>Agaricomycotina</taxon>
        <taxon>Agaricomycetes</taxon>
        <taxon>Agaricomycetidae</taxon>
        <taxon>Agaricales</taxon>
        <taxon>Agaricineae</taxon>
        <taxon>Psathyrellaceae</taxon>
        <taxon>Ephemerocybe</taxon>
    </lineage>
</organism>
<evidence type="ECO:0000256" key="1">
    <source>
        <dbReference type="SAM" id="MobiDB-lite"/>
    </source>
</evidence>
<dbReference type="Proteomes" id="UP000521943">
    <property type="component" value="Unassembled WGS sequence"/>
</dbReference>
<accession>A0A8H6M537</accession>
<evidence type="ECO:0000313" key="3">
    <source>
        <dbReference type="Proteomes" id="UP000521943"/>
    </source>
</evidence>
<evidence type="ECO:0000313" key="2">
    <source>
        <dbReference type="EMBL" id="KAF6752511.1"/>
    </source>
</evidence>
<proteinExistence type="predicted"/>
<feature type="region of interest" description="Disordered" evidence="1">
    <location>
        <begin position="48"/>
        <end position="99"/>
    </location>
</feature>
<reference evidence="2 3" key="1">
    <citation type="submission" date="2020-07" db="EMBL/GenBank/DDBJ databases">
        <title>Comparative genomics of pyrophilous fungi reveals a link between fire events and developmental genes.</title>
        <authorList>
            <consortium name="DOE Joint Genome Institute"/>
            <person name="Steindorff A.S."/>
            <person name="Carver A."/>
            <person name="Calhoun S."/>
            <person name="Stillman K."/>
            <person name="Liu H."/>
            <person name="Lipzen A."/>
            <person name="Pangilinan J."/>
            <person name="Labutti K."/>
            <person name="Bruns T.D."/>
            <person name="Grigoriev I.V."/>
        </authorList>
    </citation>
    <scope>NUCLEOTIDE SEQUENCE [LARGE SCALE GENOMIC DNA]</scope>
    <source>
        <strain evidence="2 3">CBS 144469</strain>
    </source>
</reference>
<name>A0A8H6M537_9AGAR</name>
<sequence length="150" mass="16216">MTGCGLARASASALVRVLFDTRAGQPEPDCVTMSLRHEQTRSCVEKDYLKSMGGEGDDGQGQGQEHPKALSSRAMASSGPVRITRGICSGSPSRETKDYADISVSPAEICARVILHMANIVGGPHYESSFFPRFQSSWRVYSEGQHRHSG</sequence>
<dbReference type="AlphaFoldDB" id="A0A8H6M537"/>
<protein>
    <submittedName>
        <fullName evidence="2">Uncharacterized protein</fullName>
    </submittedName>
</protein>
<gene>
    <name evidence="2" type="ORF">DFP72DRAFT_849984</name>
</gene>
<keyword evidence="3" id="KW-1185">Reference proteome</keyword>
<comment type="caution">
    <text evidence="2">The sequence shown here is derived from an EMBL/GenBank/DDBJ whole genome shotgun (WGS) entry which is preliminary data.</text>
</comment>